<dbReference type="Pfam" id="PF13411">
    <property type="entry name" value="MerR_1"/>
    <property type="match status" value="1"/>
</dbReference>
<keyword evidence="1" id="KW-0678">Repressor</keyword>
<evidence type="ECO:0000256" key="3">
    <source>
        <dbReference type="ARBA" id="ARBA00023125"/>
    </source>
</evidence>
<keyword evidence="7" id="KW-1185">Reference proteome</keyword>
<dbReference type="InterPro" id="IPR000551">
    <property type="entry name" value="MerR-type_HTH_dom"/>
</dbReference>
<dbReference type="RefSeq" id="WP_241711918.1">
    <property type="nucleotide sequence ID" value="NZ_JALBUF010000001.1"/>
</dbReference>
<dbReference type="EMBL" id="JALBUF010000001">
    <property type="protein sequence ID" value="MCI0182315.1"/>
    <property type="molecule type" value="Genomic_DNA"/>
</dbReference>
<evidence type="ECO:0000313" key="7">
    <source>
        <dbReference type="Proteomes" id="UP001139263"/>
    </source>
</evidence>
<evidence type="ECO:0000256" key="4">
    <source>
        <dbReference type="ARBA" id="ARBA00023163"/>
    </source>
</evidence>
<evidence type="ECO:0000256" key="2">
    <source>
        <dbReference type="ARBA" id="ARBA00023015"/>
    </source>
</evidence>
<name>A0A9X1V7Q2_9BACL</name>
<dbReference type="SMART" id="SM00422">
    <property type="entry name" value="HTH_MERR"/>
    <property type="match status" value="1"/>
</dbReference>
<evidence type="ECO:0000256" key="1">
    <source>
        <dbReference type="ARBA" id="ARBA00022491"/>
    </source>
</evidence>
<keyword evidence="4" id="KW-0804">Transcription</keyword>
<dbReference type="InterPro" id="IPR009061">
    <property type="entry name" value="DNA-bd_dom_put_sf"/>
</dbReference>
<protein>
    <recommendedName>
        <fullName evidence="5">HTH merR-type domain-containing protein</fullName>
    </recommendedName>
</protein>
<comment type="caution">
    <text evidence="6">The sequence shown here is derived from an EMBL/GenBank/DDBJ whole genome shotgun (WGS) entry which is preliminary data.</text>
</comment>
<reference evidence="6" key="1">
    <citation type="submission" date="2022-03" db="EMBL/GenBank/DDBJ databases">
        <title>Draft Genome Sequence of Firmicute Strain S0AB, a Heterotrophic Iron/Sulfur-Oxidizing Extreme Acidophile.</title>
        <authorList>
            <person name="Vergara E."/>
            <person name="Pakostova E."/>
            <person name="Johnson D.B."/>
            <person name="Holmes D.S."/>
        </authorList>
    </citation>
    <scope>NUCLEOTIDE SEQUENCE</scope>
    <source>
        <strain evidence="6">S0AB</strain>
    </source>
</reference>
<keyword evidence="2" id="KW-0805">Transcription regulation</keyword>
<dbReference type="Proteomes" id="UP001139263">
    <property type="component" value="Unassembled WGS sequence"/>
</dbReference>
<accession>A0A9X1V7Q2</accession>
<organism evidence="6 7">
    <name type="scientific">Sulfoacidibacillus ferrooxidans</name>
    <dbReference type="NCBI Taxonomy" id="2005001"/>
    <lineage>
        <taxon>Bacteria</taxon>
        <taxon>Bacillati</taxon>
        <taxon>Bacillota</taxon>
        <taxon>Bacilli</taxon>
        <taxon>Bacillales</taxon>
        <taxon>Alicyclobacillaceae</taxon>
        <taxon>Sulfoacidibacillus</taxon>
    </lineage>
</organism>
<dbReference type="PANTHER" id="PTHR30204:SF69">
    <property type="entry name" value="MERR-FAMILY TRANSCRIPTIONAL REGULATOR"/>
    <property type="match status" value="1"/>
</dbReference>
<proteinExistence type="predicted"/>
<feature type="domain" description="HTH merR-type" evidence="5">
    <location>
        <begin position="4"/>
        <end position="74"/>
    </location>
</feature>
<gene>
    <name evidence="6" type="ORF">MM817_00574</name>
</gene>
<dbReference type="GO" id="GO:0003700">
    <property type="term" value="F:DNA-binding transcription factor activity"/>
    <property type="evidence" value="ECO:0007669"/>
    <property type="project" value="InterPro"/>
</dbReference>
<dbReference type="Gene3D" id="1.10.1660.10">
    <property type="match status" value="1"/>
</dbReference>
<evidence type="ECO:0000313" key="6">
    <source>
        <dbReference type="EMBL" id="MCI0182315.1"/>
    </source>
</evidence>
<dbReference type="PROSITE" id="PS50937">
    <property type="entry name" value="HTH_MERR_2"/>
    <property type="match status" value="1"/>
</dbReference>
<dbReference type="AlphaFoldDB" id="A0A9X1V7Q2"/>
<dbReference type="GO" id="GO:0003677">
    <property type="term" value="F:DNA binding"/>
    <property type="evidence" value="ECO:0007669"/>
    <property type="project" value="UniProtKB-KW"/>
</dbReference>
<dbReference type="PANTHER" id="PTHR30204">
    <property type="entry name" value="REDOX-CYCLING DRUG-SENSING TRANSCRIPTIONAL ACTIVATOR SOXR"/>
    <property type="match status" value="1"/>
</dbReference>
<evidence type="ECO:0000259" key="5">
    <source>
        <dbReference type="PROSITE" id="PS50937"/>
    </source>
</evidence>
<dbReference type="InterPro" id="IPR047057">
    <property type="entry name" value="MerR_fam"/>
</dbReference>
<dbReference type="SUPFAM" id="SSF46955">
    <property type="entry name" value="Putative DNA-binding domain"/>
    <property type="match status" value="1"/>
</dbReference>
<sequence length="159" mass="18295">MKRTYSISEVAESIGVSQGTVRNWEKELVDYMAIERDENGCRVYTEELVSRLEKVNQLRAQGLSLAVIREVFSTFYQVAVTDQEDVNVDAPAVNVEAISSAFALQLEELAKRQAQEMKDYIDERLRTVSYIQSEILSQMQQSRPTRMKQRSVFSRVFSL</sequence>
<keyword evidence="3" id="KW-0238">DNA-binding</keyword>